<reference evidence="3" key="1">
    <citation type="journal article" date="2017" name="Nat. Ecol. Evol.">
        <title>Genome expansion and lineage-specific genetic innovations in the forest pathogenic fungi Armillaria.</title>
        <authorList>
            <person name="Sipos G."/>
            <person name="Prasanna A.N."/>
            <person name="Walter M.C."/>
            <person name="O'Connor E."/>
            <person name="Balint B."/>
            <person name="Krizsan K."/>
            <person name="Kiss B."/>
            <person name="Hess J."/>
            <person name="Varga T."/>
            <person name="Slot J."/>
            <person name="Riley R."/>
            <person name="Boka B."/>
            <person name="Rigling D."/>
            <person name="Barry K."/>
            <person name="Lee J."/>
            <person name="Mihaltcheva S."/>
            <person name="LaButti K."/>
            <person name="Lipzen A."/>
            <person name="Waldron R."/>
            <person name="Moloney N.M."/>
            <person name="Sperisen C."/>
            <person name="Kredics L."/>
            <person name="Vagvoelgyi C."/>
            <person name="Patrignani A."/>
            <person name="Fitzpatrick D."/>
            <person name="Nagy I."/>
            <person name="Doyle S."/>
            <person name="Anderson J.B."/>
            <person name="Grigoriev I.V."/>
            <person name="Gueldener U."/>
            <person name="Muensterkoetter M."/>
            <person name="Nagy L.G."/>
        </authorList>
    </citation>
    <scope>NUCLEOTIDE SEQUENCE [LARGE SCALE GENOMIC DNA]</scope>
    <source>
        <strain evidence="3">Ar21-2</strain>
    </source>
</reference>
<protein>
    <recommendedName>
        <fullName evidence="4">Secreted protein</fullName>
    </recommendedName>
</protein>
<accession>A0A2H3CHD2</accession>
<gene>
    <name evidence="2" type="ORF">ARMGADRAFT_731948</name>
</gene>
<evidence type="ECO:0000256" key="1">
    <source>
        <dbReference type="SAM" id="SignalP"/>
    </source>
</evidence>
<proteinExistence type="predicted"/>
<feature type="signal peptide" evidence="1">
    <location>
        <begin position="1"/>
        <end position="18"/>
    </location>
</feature>
<keyword evidence="1" id="KW-0732">Signal</keyword>
<feature type="chain" id="PRO_5013594717" description="Secreted protein" evidence="1">
    <location>
        <begin position="19"/>
        <end position="92"/>
    </location>
</feature>
<evidence type="ECO:0008006" key="4">
    <source>
        <dbReference type="Google" id="ProtNLM"/>
    </source>
</evidence>
<dbReference type="OrthoDB" id="10410277at2759"/>
<keyword evidence="3" id="KW-1185">Reference proteome</keyword>
<dbReference type="AlphaFoldDB" id="A0A2H3CHD2"/>
<evidence type="ECO:0000313" key="2">
    <source>
        <dbReference type="EMBL" id="PBK82509.1"/>
    </source>
</evidence>
<dbReference type="EMBL" id="KZ293716">
    <property type="protein sequence ID" value="PBK82509.1"/>
    <property type="molecule type" value="Genomic_DNA"/>
</dbReference>
<evidence type="ECO:0000313" key="3">
    <source>
        <dbReference type="Proteomes" id="UP000217790"/>
    </source>
</evidence>
<name>A0A2H3CHD2_ARMGA</name>
<dbReference type="InParanoid" id="A0A2H3CHD2"/>
<organism evidence="2 3">
    <name type="scientific">Armillaria gallica</name>
    <name type="common">Bulbous honey fungus</name>
    <name type="synonym">Armillaria bulbosa</name>
    <dbReference type="NCBI Taxonomy" id="47427"/>
    <lineage>
        <taxon>Eukaryota</taxon>
        <taxon>Fungi</taxon>
        <taxon>Dikarya</taxon>
        <taxon>Basidiomycota</taxon>
        <taxon>Agaricomycotina</taxon>
        <taxon>Agaricomycetes</taxon>
        <taxon>Agaricomycetidae</taxon>
        <taxon>Agaricales</taxon>
        <taxon>Marasmiineae</taxon>
        <taxon>Physalacriaceae</taxon>
        <taxon>Armillaria</taxon>
    </lineage>
</organism>
<sequence length="92" mass="10638">MLVFRLFLFVMATLWTYGTKLQPLPESSYREPRNDSLAYSPSQKKMCVSDCGPTAQALNIRPRIQIRTWSSLNGPETGWDTFTETERKFSSR</sequence>
<dbReference type="Proteomes" id="UP000217790">
    <property type="component" value="Unassembled WGS sequence"/>
</dbReference>